<sequence>MPSLPPTPPSHLEPQNPCLTFRLPPCLTLPRSPSLRPGCGTLTSHTGGTDEAGLPGRDNPKSPKLADSPPKLRSELNFVDSIPFDASITLNTLRCPSRCRQHSAPLTGIEDPGWRSCSSKELDVEHWPSAFFFFLPDFRSAAVRQSAHAHAPGIQSRRVGHSAQRPSFETPSWPCRRRNQELFPSRSRRCFQGRAASGGQNTRD</sequence>
<name>A0A9P9RD96_FUSSL</name>
<organism evidence="2 3">
    <name type="scientific">Fusarium solani</name>
    <name type="common">Filamentous fungus</name>
    <dbReference type="NCBI Taxonomy" id="169388"/>
    <lineage>
        <taxon>Eukaryota</taxon>
        <taxon>Fungi</taxon>
        <taxon>Dikarya</taxon>
        <taxon>Ascomycota</taxon>
        <taxon>Pezizomycotina</taxon>
        <taxon>Sordariomycetes</taxon>
        <taxon>Hypocreomycetidae</taxon>
        <taxon>Hypocreales</taxon>
        <taxon>Nectriaceae</taxon>
        <taxon>Fusarium</taxon>
        <taxon>Fusarium solani species complex</taxon>
    </lineage>
</organism>
<comment type="caution">
    <text evidence="2">The sequence shown here is derived from an EMBL/GenBank/DDBJ whole genome shotgun (WGS) entry which is preliminary data.</text>
</comment>
<protein>
    <submittedName>
        <fullName evidence="2">Uncharacterized protein</fullName>
    </submittedName>
</protein>
<reference evidence="2" key="1">
    <citation type="journal article" date="2021" name="Nat. Commun.">
        <title>Genetic determinants of endophytism in the Arabidopsis root mycobiome.</title>
        <authorList>
            <person name="Mesny F."/>
            <person name="Miyauchi S."/>
            <person name="Thiergart T."/>
            <person name="Pickel B."/>
            <person name="Atanasova L."/>
            <person name="Karlsson M."/>
            <person name="Huettel B."/>
            <person name="Barry K.W."/>
            <person name="Haridas S."/>
            <person name="Chen C."/>
            <person name="Bauer D."/>
            <person name="Andreopoulos W."/>
            <person name="Pangilinan J."/>
            <person name="LaButti K."/>
            <person name="Riley R."/>
            <person name="Lipzen A."/>
            <person name="Clum A."/>
            <person name="Drula E."/>
            <person name="Henrissat B."/>
            <person name="Kohler A."/>
            <person name="Grigoriev I.V."/>
            <person name="Martin F.M."/>
            <person name="Hacquard S."/>
        </authorList>
    </citation>
    <scope>NUCLEOTIDE SEQUENCE</scope>
    <source>
        <strain evidence="2">FSSC 5 MPI-SDFR-AT-0091</strain>
    </source>
</reference>
<proteinExistence type="predicted"/>
<evidence type="ECO:0000313" key="2">
    <source>
        <dbReference type="EMBL" id="KAH7274584.1"/>
    </source>
</evidence>
<evidence type="ECO:0000313" key="3">
    <source>
        <dbReference type="Proteomes" id="UP000736672"/>
    </source>
</evidence>
<dbReference type="AlphaFoldDB" id="A0A9P9RD96"/>
<keyword evidence="3" id="KW-1185">Reference proteome</keyword>
<gene>
    <name evidence="2" type="ORF">B0J15DRAFT_134526</name>
</gene>
<accession>A0A9P9RD96</accession>
<feature type="region of interest" description="Disordered" evidence="1">
    <location>
        <begin position="149"/>
        <end position="175"/>
    </location>
</feature>
<dbReference type="Proteomes" id="UP000736672">
    <property type="component" value="Unassembled WGS sequence"/>
</dbReference>
<feature type="region of interest" description="Disordered" evidence="1">
    <location>
        <begin position="37"/>
        <end position="71"/>
    </location>
</feature>
<evidence type="ECO:0000256" key="1">
    <source>
        <dbReference type="SAM" id="MobiDB-lite"/>
    </source>
</evidence>
<dbReference type="EMBL" id="JAGTJS010000002">
    <property type="protein sequence ID" value="KAH7274584.1"/>
    <property type="molecule type" value="Genomic_DNA"/>
</dbReference>